<keyword evidence="2" id="KW-1133">Transmembrane helix</keyword>
<evidence type="ECO:0000256" key="1">
    <source>
        <dbReference type="SAM" id="MobiDB-lite"/>
    </source>
</evidence>
<dbReference type="Proteomes" id="UP000838412">
    <property type="component" value="Chromosome 8"/>
</dbReference>
<organism evidence="3 4">
    <name type="scientific">Branchiostoma lanceolatum</name>
    <name type="common">Common lancelet</name>
    <name type="synonym">Amphioxus lanceolatum</name>
    <dbReference type="NCBI Taxonomy" id="7740"/>
    <lineage>
        <taxon>Eukaryota</taxon>
        <taxon>Metazoa</taxon>
        <taxon>Chordata</taxon>
        <taxon>Cephalochordata</taxon>
        <taxon>Leptocardii</taxon>
        <taxon>Amphioxiformes</taxon>
        <taxon>Branchiostomatidae</taxon>
        <taxon>Branchiostoma</taxon>
    </lineage>
</organism>
<dbReference type="EMBL" id="OV696693">
    <property type="protein sequence ID" value="CAH1272543.1"/>
    <property type="molecule type" value="Genomic_DNA"/>
</dbReference>
<protein>
    <submittedName>
        <fullName evidence="3">Hypp4876 protein</fullName>
    </submittedName>
</protein>
<evidence type="ECO:0000256" key="2">
    <source>
        <dbReference type="SAM" id="Phobius"/>
    </source>
</evidence>
<dbReference type="OrthoDB" id="10444708at2759"/>
<evidence type="ECO:0000313" key="3">
    <source>
        <dbReference type="EMBL" id="CAH1272543.1"/>
    </source>
</evidence>
<keyword evidence="2" id="KW-0472">Membrane</keyword>
<dbReference type="AlphaFoldDB" id="A0A8K0F057"/>
<name>A0A8K0F057_BRALA</name>
<accession>A0A8K0F057</accession>
<proteinExistence type="predicted"/>
<feature type="transmembrane region" description="Helical" evidence="2">
    <location>
        <begin position="308"/>
        <end position="328"/>
    </location>
</feature>
<keyword evidence="4" id="KW-1185">Reference proteome</keyword>
<feature type="region of interest" description="Disordered" evidence="1">
    <location>
        <begin position="450"/>
        <end position="481"/>
    </location>
</feature>
<feature type="region of interest" description="Disordered" evidence="1">
    <location>
        <begin position="253"/>
        <end position="274"/>
    </location>
</feature>
<keyword evidence="2" id="KW-0812">Transmembrane</keyword>
<gene>
    <name evidence="3" type="primary">Hypp4876</name>
    <name evidence="3" type="ORF">BLAG_LOCUS24157</name>
</gene>
<reference evidence="3" key="1">
    <citation type="submission" date="2022-01" db="EMBL/GenBank/DDBJ databases">
        <authorList>
            <person name="Braso-Vives M."/>
        </authorList>
    </citation>
    <scope>NUCLEOTIDE SEQUENCE</scope>
</reference>
<feature type="compositionally biased region" description="Polar residues" evidence="1">
    <location>
        <begin position="254"/>
        <end position="270"/>
    </location>
</feature>
<sequence length="646" mass="72491">MPEMSLERNPLYCLDWNVKAWLGGLFTLRVGGDRLMTVHDEMPHKMTWDLVIESNFFDQYIIQLEVPNFVFCLANDGPGSGDVLLMWDFRPVLTGSPTMFPMLQNDICSISPMPMHDINGSEIEREINVVTHSPFVVIATDDFKIEQTPHHYPDMCRQAWEHNLGVTVALENGATMQLVSMGVGNTAATTVAITFTTTHDTESDEEMFHTNTDTGSTQNITCILLSKYSYLLSEIPPIPRKIKRTCPVVRGFDTDQTSLPPQTKPQTTEQYRQHTDEYRHHTPIVQTTTALMQSTTKQVTSPPGSRPITVVASVVGTVFFAILVGFLLKKCQLKMRNGNLQANVHTRDAHVLTRSGLVTRRTFPAVLGNIRPTSSYMSSHVAAARRPLPALPPPYWEIRDHTPAHLYNEIPDNIAAAQRPLPALPRTPPGNVFPTAVRSTTRCNKYNTLPTITHSHRGSDHAATSRRSLPPLHHPLEDTDCDSDSLDDDTIRFYAACAEPSLPTVTKTVVSRRTYQHNSVATLHSRQFAASRPHVLYDVRGASRYNFATTYGAPDTRWPKEGTVSSVVWRRSLPILPYVNWPAHISTAEEPETTRCQETFHLPDTYWPWEVPGEGTRNTPRRASLPLVTLPNTYWPWGMQGEGNGI</sequence>
<evidence type="ECO:0000313" key="4">
    <source>
        <dbReference type="Proteomes" id="UP000838412"/>
    </source>
</evidence>